<accession>A0AA40F6Q6</accession>
<dbReference type="Proteomes" id="UP001172155">
    <property type="component" value="Unassembled WGS sequence"/>
</dbReference>
<keyword evidence="2" id="KW-1185">Reference proteome</keyword>
<reference evidence="1" key="1">
    <citation type="submission" date="2023-06" db="EMBL/GenBank/DDBJ databases">
        <title>Genome-scale phylogeny and comparative genomics of the fungal order Sordariales.</title>
        <authorList>
            <consortium name="Lawrence Berkeley National Laboratory"/>
            <person name="Hensen N."/>
            <person name="Bonometti L."/>
            <person name="Westerberg I."/>
            <person name="Brannstrom I.O."/>
            <person name="Guillou S."/>
            <person name="Cros-Aarteil S."/>
            <person name="Calhoun S."/>
            <person name="Haridas S."/>
            <person name="Kuo A."/>
            <person name="Mondo S."/>
            <person name="Pangilinan J."/>
            <person name="Riley R."/>
            <person name="LaButti K."/>
            <person name="Andreopoulos B."/>
            <person name="Lipzen A."/>
            <person name="Chen C."/>
            <person name="Yanf M."/>
            <person name="Daum C."/>
            <person name="Ng V."/>
            <person name="Clum A."/>
            <person name="Steindorff A."/>
            <person name="Ohm R."/>
            <person name="Martin F."/>
            <person name="Silar P."/>
            <person name="Natvig D."/>
            <person name="Lalanne C."/>
            <person name="Gautier V."/>
            <person name="Ament-velasquez S.L."/>
            <person name="Kruys A."/>
            <person name="Hutchinson M.I."/>
            <person name="Powell A.J."/>
            <person name="Barry K."/>
            <person name="Miller A.N."/>
            <person name="Grigoriev I.V."/>
            <person name="Debuchy R."/>
            <person name="Gladieux P."/>
            <person name="Thoren M.H."/>
            <person name="Johannesson H."/>
        </authorList>
    </citation>
    <scope>NUCLEOTIDE SEQUENCE</scope>
    <source>
        <strain evidence="1">SMH3187-1</strain>
    </source>
</reference>
<sequence length="140" mass="15518">MLGAGPKRPPLSRCLLSPQVLHAWKAGRRGPFQLRTSRPLMPLLATTVSIPSSRTVAQLVTESLRRADLRGFLSAGWTSWELLGKSQTAATATDHRARSEYLWSTCLTLPGARHRHNSPLLLCASWNCGESNSVWESHIY</sequence>
<comment type="caution">
    <text evidence="1">The sequence shown here is derived from an EMBL/GenBank/DDBJ whole genome shotgun (WGS) entry which is preliminary data.</text>
</comment>
<protein>
    <submittedName>
        <fullName evidence="1">Uncharacterized protein</fullName>
    </submittedName>
</protein>
<evidence type="ECO:0000313" key="1">
    <source>
        <dbReference type="EMBL" id="KAK0752017.1"/>
    </source>
</evidence>
<proteinExistence type="predicted"/>
<name>A0AA40F6Q6_9PEZI</name>
<organism evidence="1 2">
    <name type="scientific">Schizothecium vesticola</name>
    <dbReference type="NCBI Taxonomy" id="314040"/>
    <lineage>
        <taxon>Eukaryota</taxon>
        <taxon>Fungi</taxon>
        <taxon>Dikarya</taxon>
        <taxon>Ascomycota</taxon>
        <taxon>Pezizomycotina</taxon>
        <taxon>Sordariomycetes</taxon>
        <taxon>Sordariomycetidae</taxon>
        <taxon>Sordariales</taxon>
        <taxon>Schizotheciaceae</taxon>
        <taxon>Schizothecium</taxon>
    </lineage>
</organism>
<evidence type="ECO:0000313" key="2">
    <source>
        <dbReference type="Proteomes" id="UP001172155"/>
    </source>
</evidence>
<dbReference type="EMBL" id="JAUKUD010000002">
    <property type="protein sequence ID" value="KAK0752017.1"/>
    <property type="molecule type" value="Genomic_DNA"/>
</dbReference>
<dbReference type="AlphaFoldDB" id="A0AA40F6Q6"/>
<gene>
    <name evidence="1" type="ORF">B0T18DRAFT_81801</name>
</gene>